<keyword evidence="3" id="KW-1185">Reference proteome</keyword>
<dbReference type="Proteomes" id="UP000799757">
    <property type="component" value="Unassembled WGS sequence"/>
</dbReference>
<accession>A0A6A6XE71</accession>
<reference evidence="2" key="1">
    <citation type="journal article" date="2020" name="Stud. Mycol.">
        <title>101 Dothideomycetes genomes: a test case for predicting lifestyles and emergence of pathogens.</title>
        <authorList>
            <person name="Haridas S."/>
            <person name="Albert R."/>
            <person name="Binder M."/>
            <person name="Bloem J."/>
            <person name="Labutti K."/>
            <person name="Salamov A."/>
            <person name="Andreopoulos B."/>
            <person name="Baker S."/>
            <person name="Barry K."/>
            <person name="Bills G."/>
            <person name="Bluhm B."/>
            <person name="Cannon C."/>
            <person name="Castanera R."/>
            <person name="Culley D."/>
            <person name="Daum C."/>
            <person name="Ezra D."/>
            <person name="Gonzalez J."/>
            <person name="Henrissat B."/>
            <person name="Kuo A."/>
            <person name="Liang C."/>
            <person name="Lipzen A."/>
            <person name="Lutzoni F."/>
            <person name="Magnuson J."/>
            <person name="Mondo S."/>
            <person name="Nolan M."/>
            <person name="Ohm R."/>
            <person name="Pangilinan J."/>
            <person name="Park H.-J."/>
            <person name="Ramirez L."/>
            <person name="Alfaro M."/>
            <person name="Sun H."/>
            <person name="Tritt A."/>
            <person name="Yoshinaga Y."/>
            <person name="Zwiers L.-H."/>
            <person name="Turgeon B."/>
            <person name="Goodwin S."/>
            <person name="Spatafora J."/>
            <person name="Crous P."/>
            <person name="Grigoriev I."/>
        </authorList>
    </citation>
    <scope>NUCLEOTIDE SEQUENCE</scope>
    <source>
        <strain evidence="2">CBS 109.77</strain>
    </source>
</reference>
<evidence type="ECO:0000313" key="2">
    <source>
        <dbReference type="EMBL" id="KAF2794611.1"/>
    </source>
</evidence>
<evidence type="ECO:0000256" key="1">
    <source>
        <dbReference type="SAM" id="MobiDB-lite"/>
    </source>
</evidence>
<evidence type="ECO:0000313" key="3">
    <source>
        <dbReference type="Proteomes" id="UP000799757"/>
    </source>
</evidence>
<organism evidence="2 3">
    <name type="scientific">Melanomma pulvis-pyrius CBS 109.77</name>
    <dbReference type="NCBI Taxonomy" id="1314802"/>
    <lineage>
        <taxon>Eukaryota</taxon>
        <taxon>Fungi</taxon>
        <taxon>Dikarya</taxon>
        <taxon>Ascomycota</taxon>
        <taxon>Pezizomycotina</taxon>
        <taxon>Dothideomycetes</taxon>
        <taxon>Pleosporomycetidae</taxon>
        <taxon>Pleosporales</taxon>
        <taxon>Melanommataceae</taxon>
        <taxon>Melanomma</taxon>
    </lineage>
</organism>
<dbReference type="EMBL" id="MU001885">
    <property type="protein sequence ID" value="KAF2794611.1"/>
    <property type="molecule type" value="Genomic_DNA"/>
</dbReference>
<proteinExistence type="predicted"/>
<feature type="compositionally biased region" description="Acidic residues" evidence="1">
    <location>
        <begin position="298"/>
        <end position="309"/>
    </location>
</feature>
<feature type="compositionally biased region" description="Basic and acidic residues" evidence="1">
    <location>
        <begin position="285"/>
        <end position="297"/>
    </location>
</feature>
<feature type="compositionally biased region" description="Basic residues" evidence="1">
    <location>
        <begin position="1"/>
        <end position="17"/>
    </location>
</feature>
<dbReference type="AlphaFoldDB" id="A0A6A6XE71"/>
<feature type="compositionally biased region" description="Basic residues" evidence="1">
    <location>
        <begin position="43"/>
        <end position="62"/>
    </location>
</feature>
<name>A0A6A6XE71_9PLEO</name>
<feature type="region of interest" description="Disordered" evidence="1">
    <location>
        <begin position="1"/>
        <end position="69"/>
    </location>
</feature>
<gene>
    <name evidence="2" type="ORF">K505DRAFT_383713</name>
</gene>
<protein>
    <submittedName>
        <fullName evidence="2">Uncharacterized protein</fullName>
    </submittedName>
</protein>
<sequence length="309" mass="34883">MEQDIKKRKRNRKKKKGSSGVAKQRATPPVATQNESPSPGHIKQSKNIKKRTKRRRERKRRSTASVVFSGETYNHRNEVFCGNLEPPKKKQETDTFIEATCAHAATFTPLGTRVKPPTLRVVPSHCQIVERASAYTTLEQRTAETSPLLEISAVPALEVLKSRIGLLQSNIDMCQTRLRNAQEVVDTLPPKHPRCDTLLKRIGIFERVIGLALEHFTELFVQEQWLRDLFDHQSGGGESSVRAYGQRATDEIGIMKRLYDERLFPLLLELSPETMACTAEQIIKERSEGGDHGGDADMREEEEGVDGIE</sequence>
<feature type="region of interest" description="Disordered" evidence="1">
    <location>
        <begin position="285"/>
        <end position="309"/>
    </location>
</feature>